<proteinExistence type="inferred from homology"/>
<dbReference type="GO" id="GO:0004518">
    <property type="term" value="F:nuclease activity"/>
    <property type="evidence" value="ECO:0007669"/>
    <property type="project" value="UniProtKB-KW"/>
</dbReference>
<evidence type="ECO:0000256" key="5">
    <source>
        <dbReference type="ARBA" id="ARBA00022801"/>
    </source>
</evidence>
<evidence type="ECO:0000256" key="6">
    <source>
        <dbReference type="ARBA" id="ARBA00022842"/>
    </source>
</evidence>
<dbReference type="InterPro" id="IPR002716">
    <property type="entry name" value="PIN_dom"/>
</dbReference>
<reference evidence="9" key="1">
    <citation type="submission" date="2006-03" db="EMBL/GenBank/DDBJ databases">
        <title>Complete sequence of Rhodopseudomonas palustris BisB18.</title>
        <authorList>
            <consortium name="US DOE Joint Genome Institute"/>
            <person name="Copeland A."/>
            <person name="Lucas S."/>
            <person name="Lapidus A."/>
            <person name="Barry K."/>
            <person name="Detter J.C."/>
            <person name="Glavina del Rio T."/>
            <person name="Hammon N."/>
            <person name="Israni S."/>
            <person name="Dalin E."/>
            <person name="Tice H."/>
            <person name="Pitluck S."/>
            <person name="Chain P."/>
            <person name="Malfatti S."/>
            <person name="Shin M."/>
            <person name="Vergez L."/>
            <person name="Schmutz J."/>
            <person name="Larimer F."/>
            <person name="Land M."/>
            <person name="Hauser L."/>
            <person name="Pelletier D.A."/>
            <person name="Kyrpides N."/>
            <person name="Anderson I."/>
            <person name="Oda Y."/>
            <person name="Harwood C.S."/>
            <person name="Richardson P."/>
        </authorList>
    </citation>
    <scope>NUCLEOTIDE SEQUENCE [LARGE SCALE GENOMIC DNA]</scope>
    <source>
        <strain evidence="9">BisB18</strain>
    </source>
</reference>
<comment type="similarity">
    <text evidence="7">Belongs to the PINc/VapC protein family.</text>
</comment>
<feature type="domain" description="PIN" evidence="8">
    <location>
        <begin position="3"/>
        <end position="118"/>
    </location>
</feature>
<name>Q216K0_RHOPB</name>
<dbReference type="GO" id="GO:0016787">
    <property type="term" value="F:hydrolase activity"/>
    <property type="evidence" value="ECO:0007669"/>
    <property type="project" value="UniProtKB-KW"/>
</dbReference>
<dbReference type="Gene3D" id="3.40.50.1010">
    <property type="entry name" value="5'-nuclease"/>
    <property type="match status" value="1"/>
</dbReference>
<dbReference type="SUPFAM" id="SSF88723">
    <property type="entry name" value="PIN domain-like"/>
    <property type="match status" value="1"/>
</dbReference>
<dbReference type="Pfam" id="PF01850">
    <property type="entry name" value="PIN"/>
    <property type="match status" value="1"/>
</dbReference>
<dbReference type="OrthoDB" id="9800524at2"/>
<sequence length="133" mass="14956">MTLIDTNILIDILSSDQNWQPWSAAALRQQSQHGVLLINEIVYAELSGRYASQQMLDAVIDELGLRFEWLPKSALYIAGQTFSAYRRSGGVRTAILADFFIGAHAVVARIPILTRDTGRYRSYFPDVELIAPR</sequence>
<protein>
    <submittedName>
        <fullName evidence="9">PilT protein-like</fullName>
    </submittedName>
</protein>
<organism evidence="9">
    <name type="scientific">Rhodopseudomonas palustris (strain BisB18)</name>
    <dbReference type="NCBI Taxonomy" id="316056"/>
    <lineage>
        <taxon>Bacteria</taxon>
        <taxon>Pseudomonadati</taxon>
        <taxon>Pseudomonadota</taxon>
        <taxon>Alphaproteobacteria</taxon>
        <taxon>Hyphomicrobiales</taxon>
        <taxon>Nitrobacteraceae</taxon>
        <taxon>Rhodopseudomonas</taxon>
    </lineage>
</organism>
<comment type="cofactor">
    <cofactor evidence="1">
        <name>Mg(2+)</name>
        <dbReference type="ChEBI" id="CHEBI:18420"/>
    </cofactor>
</comment>
<dbReference type="RefSeq" id="WP_011472585.1">
    <property type="nucleotide sequence ID" value="NC_007925.1"/>
</dbReference>
<dbReference type="InterPro" id="IPR029060">
    <property type="entry name" value="PIN-like_dom_sf"/>
</dbReference>
<evidence type="ECO:0000256" key="4">
    <source>
        <dbReference type="ARBA" id="ARBA00022723"/>
    </source>
</evidence>
<evidence type="ECO:0000313" key="9">
    <source>
        <dbReference type="EMBL" id="ABD87686.1"/>
    </source>
</evidence>
<dbReference type="KEGG" id="rpc:RPC_2132"/>
<accession>Q216K0</accession>
<evidence type="ECO:0000256" key="3">
    <source>
        <dbReference type="ARBA" id="ARBA00022722"/>
    </source>
</evidence>
<dbReference type="EMBL" id="CP000301">
    <property type="protein sequence ID" value="ABD87686.1"/>
    <property type="molecule type" value="Genomic_DNA"/>
</dbReference>
<dbReference type="STRING" id="316056.RPC_2132"/>
<keyword evidence="4" id="KW-0479">Metal-binding</keyword>
<dbReference type="InterPro" id="IPR050556">
    <property type="entry name" value="Type_II_TA_system_RNase"/>
</dbReference>
<evidence type="ECO:0000256" key="1">
    <source>
        <dbReference type="ARBA" id="ARBA00001946"/>
    </source>
</evidence>
<gene>
    <name evidence="9" type="ordered locus">RPC_2132</name>
</gene>
<evidence type="ECO:0000256" key="7">
    <source>
        <dbReference type="ARBA" id="ARBA00038093"/>
    </source>
</evidence>
<dbReference type="HOGENOM" id="CLU_137728_0_0_5"/>
<keyword evidence="3" id="KW-0540">Nuclease</keyword>
<dbReference type="AlphaFoldDB" id="Q216K0"/>
<dbReference type="eggNOG" id="COG1487">
    <property type="taxonomic scope" value="Bacteria"/>
</dbReference>
<keyword evidence="5" id="KW-0378">Hydrolase</keyword>
<keyword evidence="6" id="KW-0460">Magnesium</keyword>
<keyword evidence="2" id="KW-1277">Toxin-antitoxin system</keyword>
<dbReference type="PANTHER" id="PTHR33653:SF1">
    <property type="entry name" value="RIBONUCLEASE VAPC2"/>
    <property type="match status" value="1"/>
</dbReference>
<dbReference type="GO" id="GO:0046872">
    <property type="term" value="F:metal ion binding"/>
    <property type="evidence" value="ECO:0007669"/>
    <property type="project" value="UniProtKB-KW"/>
</dbReference>
<evidence type="ECO:0000256" key="2">
    <source>
        <dbReference type="ARBA" id="ARBA00022649"/>
    </source>
</evidence>
<evidence type="ECO:0000259" key="8">
    <source>
        <dbReference type="Pfam" id="PF01850"/>
    </source>
</evidence>
<dbReference type="PANTHER" id="PTHR33653">
    <property type="entry name" value="RIBONUCLEASE VAPC2"/>
    <property type="match status" value="1"/>
</dbReference>